<keyword evidence="1" id="KW-0732">Signal</keyword>
<reference evidence="2 3" key="1">
    <citation type="submission" date="2022-11" db="EMBL/GenBank/DDBJ databases">
        <title>Spartinivicinus poritis sp. nov., isolated from scleractinian coral Porites lutea.</title>
        <authorList>
            <person name="Zhang G."/>
            <person name="Cai L."/>
            <person name="Wei Q."/>
        </authorList>
    </citation>
    <scope>NUCLEOTIDE SEQUENCE [LARGE SCALE GENOMIC DNA]</scope>
    <source>
        <strain evidence="2 3">A2-2</strain>
    </source>
</reference>
<dbReference type="Proteomes" id="UP001528823">
    <property type="component" value="Unassembled WGS sequence"/>
</dbReference>
<comment type="caution">
    <text evidence="2">The sequence shown here is derived from an EMBL/GenBank/DDBJ whole genome shotgun (WGS) entry which is preliminary data.</text>
</comment>
<name>A0ABT5UG77_9GAMM</name>
<accession>A0ABT5UG77</accession>
<feature type="chain" id="PRO_5045643620" evidence="1">
    <location>
        <begin position="24"/>
        <end position="135"/>
    </location>
</feature>
<sequence length="135" mass="15457">MFRKLIKTSLLLVVISSSANVFAEWTYVRCGKLDGSDRYWLKDSTGSKVTVTGQWIKAVSSNFPENKYIDAFHITKAVYASVFKQCRSSYVPQPARNDSDTWNLFIIEMEGIKFQAPGKFDLKEEHIGNEFIRFG</sequence>
<dbReference type="RefSeq" id="WP_274691626.1">
    <property type="nucleotide sequence ID" value="NZ_JAPMOU010000059.1"/>
</dbReference>
<evidence type="ECO:0000313" key="3">
    <source>
        <dbReference type="Proteomes" id="UP001528823"/>
    </source>
</evidence>
<evidence type="ECO:0000313" key="2">
    <source>
        <dbReference type="EMBL" id="MDE1465317.1"/>
    </source>
</evidence>
<evidence type="ECO:0000256" key="1">
    <source>
        <dbReference type="SAM" id="SignalP"/>
    </source>
</evidence>
<feature type="signal peptide" evidence="1">
    <location>
        <begin position="1"/>
        <end position="23"/>
    </location>
</feature>
<dbReference type="EMBL" id="JAPMOU010000059">
    <property type="protein sequence ID" value="MDE1465317.1"/>
    <property type="molecule type" value="Genomic_DNA"/>
</dbReference>
<organism evidence="2 3">
    <name type="scientific">Spartinivicinus poritis</name>
    <dbReference type="NCBI Taxonomy" id="2994640"/>
    <lineage>
        <taxon>Bacteria</taxon>
        <taxon>Pseudomonadati</taxon>
        <taxon>Pseudomonadota</taxon>
        <taxon>Gammaproteobacteria</taxon>
        <taxon>Oceanospirillales</taxon>
        <taxon>Zooshikellaceae</taxon>
        <taxon>Spartinivicinus</taxon>
    </lineage>
</organism>
<proteinExistence type="predicted"/>
<keyword evidence="3" id="KW-1185">Reference proteome</keyword>
<gene>
    <name evidence="2" type="ORF">ORQ98_25455</name>
</gene>
<protein>
    <submittedName>
        <fullName evidence="2">Uncharacterized protein</fullName>
    </submittedName>
</protein>